<dbReference type="PRINTS" id="PR01210">
    <property type="entry name" value="GGTRANSPTASE"/>
</dbReference>
<dbReference type="Gene3D" id="1.10.246.130">
    <property type="match status" value="1"/>
</dbReference>
<dbReference type="PANTHER" id="PTHR11686:SF62">
    <property type="entry name" value="GLUTATHIONE HYDROLASE"/>
    <property type="match status" value="1"/>
</dbReference>
<evidence type="ECO:0000313" key="2">
    <source>
        <dbReference type="Proteomes" id="UP001276659"/>
    </source>
</evidence>
<keyword evidence="2" id="KW-1185">Reference proteome</keyword>
<reference evidence="1" key="1">
    <citation type="submission" date="2022-11" db="EMBL/GenBank/DDBJ databases">
        <title>Chromosomal genome sequence assembly and mating type (MAT) locus characterization of the leprose asexual lichenized fungus Lepraria neglecta (Nyl.) Erichsen.</title>
        <authorList>
            <person name="Allen J.L."/>
            <person name="Pfeffer B."/>
        </authorList>
    </citation>
    <scope>NUCLEOTIDE SEQUENCE</scope>
    <source>
        <strain evidence="1">Allen 5258</strain>
    </source>
</reference>
<sequence>MFKSNVLGSIIGGLASGVPGEAKGLYYIHKNYGVLSWSTLFQPAIKLARDGFVVSKDFAKAMDLSTQFYDDEFLSKDTAWADDFAPNGTRVGEGEFMTRERYARTLEAIAAQGPDAFYKGPLAEATVRALRKANGTMTMEDMAKYKVVSRKPAEIDYKGFRIHGVGAPSSGSVALSILKILEGYIDFDHSEHLSTHRMDEAIRFGYGKVREITARF</sequence>
<dbReference type="InterPro" id="IPR043138">
    <property type="entry name" value="GGT_lsub"/>
</dbReference>
<dbReference type="SUPFAM" id="SSF56235">
    <property type="entry name" value="N-terminal nucleophile aminohydrolases (Ntn hydrolases)"/>
    <property type="match status" value="1"/>
</dbReference>
<dbReference type="EMBL" id="JASNWA010000004">
    <property type="protein sequence ID" value="KAK3175875.1"/>
    <property type="molecule type" value="Genomic_DNA"/>
</dbReference>
<dbReference type="PANTHER" id="PTHR11686">
    <property type="entry name" value="GAMMA GLUTAMYL TRANSPEPTIDASE"/>
    <property type="match status" value="1"/>
</dbReference>
<evidence type="ECO:0008006" key="3">
    <source>
        <dbReference type="Google" id="ProtNLM"/>
    </source>
</evidence>
<accession>A0AAE0DQA7</accession>
<dbReference type="GO" id="GO:0006751">
    <property type="term" value="P:glutathione catabolic process"/>
    <property type="evidence" value="ECO:0007669"/>
    <property type="project" value="InterPro"/>
</dbReference>
<dbReference type="Pfam" id="PF01019">
    <property type="entry name" value="G_glu_transpept"/>
    <property type="match status" value="1"/>
</dbReference>
<dbReference type="AlphaFoldDB" id="A0AAE0DQA7"/>
<dbReference type="InterPro" id="IPR029055">
    <property type="entry name" value="Ntn_hydrolases_N"/>
</dbReference>
<gene>
    <name evidence="1" type="ORF">OEA41_007197</name>
</gene>
<proteinExistence type="predicted"/>
<evidence type="ECO:0000313" key="1">
    <source>
        <dbReference type="EMBL" id="KAK3175875.1"/>
    </source>
</evidence>
<dbReference type="InterPro" id="IPR000101">
    <property type="entry name" value="GGT_peptidase"/>
</dbReference>
<protein>
    <recommendedName>
        <fullName evidence="3">Gamma-glutamyltransferase</fullName>
    </recommendedName>
</protein>
<dbReference type="GO" id="GO:0005886">
    <property type="term" value="C:plasma membrane"/>
    <property type="evidence" value="ECO:0007669"/>
    <property type="project" value="TreeGrafter"/>
</dbReference>
<comment type="caution">
    <text evidence="1">The sequence shown here is derived from an EMBL/GenBank/DDBJ whole genome shotgun (WGS) entry which is preliminary data.</text>
</comment>
<dbReference type="Proteomes" id="UP001276659">
    <property type="component" value="Unassembled WGS sequence"/>
</dbReference>
<name>A0AAE0DQA7_9LECA</name>
<dbReference type="GO" id="GO:0036374">
    <property type="term" value="F:glutathione hydrolase activity"/>
    <property type="evidence" value="ECO:0007669"/>
    <property type="project" value="InterPro"/>
</dbReference>
<organism evidence="1 2">
    <name type="scientific">Lepraria neglecta</name>
    <dbReference type="NCBI Taxonomy" id="209136"/>
    <lineage>
        <taxon>Eukaryota</taxon>
        <taxon>Fungi</taxon>
        <taxon>Dikarya</taxon>
        <taxon>Ascomycota</taxon>
        <taxon>Pezizomycotina</taxon>
        <taxon>Lecanoromycetes</taxon>
        <taxon>OSLEUM clade</taxon>
        <taxon>Lecanoromycetidae</taxon>
        <taxon>Lecanorales</taxon>
        <taxon>Lecanorineae</taxon>
        <taxon>Stereocaulaceae</taxon>
        <taxon>Lepraria</taxon>
    </lineage>
</organism>